<accession>A0A051U546</accession>
<dbReference type="PANTHER" id="PTHR43673:SF10">
    <property type="entry name" value="NADH DEHYDROGENASE_NAD(P)H NITROREDUCTASE XCC3605-RELATED"/>
    <property type="match status" value="1"/>
</dbReference>
<evidence type="ECO:0000256" key="2">
    <source>
        <dbReference type="ARBA" id="ARBA00023002"/>
    </source>
</evidence>
<dbReference type="CDD" id="cd02062">
    <property type="entry name" value="Nitro_FMN_reductase"/>
    <property type="match status" value="1"/>
</dbReference>
<dbReference type="InterPro" id="IPR029479">
    <property type="entry name" value="Nitroreductase"/>
</dbReference>
<dbReference type="HOGENOM" id="CLU_070764_7_2_11"/>
<dbReference type="Gene3D" id="3.40.109.10">
    <property type="entry name" value="NADH Oxidase"/>
    <property type="match status" value="1"/>
</dbReference>
<reference evidence="4 5" key="1">
    <citation type="submission" date="2014-04" db="EMBL/GenBank/DDBJ databases">
        <title>The Genome Sequence of Mycobacterium tuberculosis TKK-01-0051.</title>
        <authorList>
            <consortium name="The Broad Institute Genomics Platform"/>
            <consortium name="The Broad Institute Genome Sequencing Center for Infectious Disease"/>
            <person name="Earl A.M."/>
            <person name="Cohen K."/>
            <person name="Pym A."/>
            <person name="Bishai W."/>
            <person name="Maharaj K."/>
            <person name="Desjardins C."/>
            <person name="Abeel T."/>
            <person name="Young S."/>
            <person name="Zeng Q."/>
            <person name="Gargeya S."/>
            <person name="Abouelleil A."/>
            <person name="Alvarado L."/>
            <person name="Chapman S.B."/>
            <person name="Gainer-Dewar J."/>
            <person name="Goldberg J."/>
            <person name="Griggs A."/>
            <person name="Gujja S."/>
            <person name="Hansen M."/>
            <person name="Howarth C."/>
            <person name="Imamovic A."/>
            <person name="Larimer J."/>
            <person name="Murphy C."/>
            <person name="Naylor J."/>
            <person name="Pearson M."/>
            <person name="Poon T.W."/>
            <person name="Priest M."/>
            <person name="Roberts A."/>
            <person name="Saif S."/>
            <person name="Shea T."/>
            <person name="Sykes S."/>
            <person name="Wortman J."/>
            <person name="Nusbaum C."/>
            <person name="Birren B."/>
        </authorList>
    </citation>
    <scope>NUCLEOTIDE SEQUENCE [LARGE SCALE GENOMIC DNA]</scope>
    <source>
        <strain evidence="4 5">TKK-01-0051</strain>
    </source>
</reference>
<evidence type="ECO:0000313" key="5">
    <source>
        <dbReference type="Proteomes" id="UP000025947"/>
    </source>
</evidence>
<dbReference type="InterPro" id="IPR000415">
    <property type="entry name" value="Nitroreductase-like"/>
</dbReference>
<sequence length="221" mass="24683">MSDYPTVDLSTDALLTTTRSVRKRLDLTKPVPIGLIRECLEIAVQAPTSANVQNWSFVVVTDAEQRCAIADVYRRTWDLIVASPFAVADRFKEDPVRNREQRKVSDSAAYLAEHIGEVPVLMIPCVEVIDGDGTLTGENANQYWSSIMPATWSYMLAARSRGLGTTWTGVTIMADAEMRAILGLPGNVYHATTVPTAYYTGTTFRRARRIPLDDVLHFDRW</sequence>
<organism evidence="4 5">
    <name type="scientific">Mycobacterium [tuberculosis] TKK-01-0051</name>
    <dbReference type="NCBI Taxonomy" id="1324261"/>
    <lineage>
        <taxon>Bacteria</taxon>
        <taxon>Bacillati</taxon>
        <taxon>Actinomycetota</taxon>
        <taxon>Actinomycetes</taxon>
        <taxon>Mycobacteriales</taxon>
        <taxon>Mycobacteriaceae</taxon>
        <taxon>Mycobacterium</taxon>
        <taxon>Mycobacterium avium complex (MAC)</taxon>
    </lineage>
</organism>
<dbReference type="AlphaFoldDB" id="A0A051U546"/>
<evidence type="ECO:0000259" key="3">
    <source>
        <dbReference type="Pfam" id="PF00881"/>
    </source>
</evidence>
<dbReference type="PATRIC" id="fig|1324261.3.peg.1704"/>
<feature type="domain" description="Nitroreductase" evidence="3">
    <location>
        <begin position="17"/>
        <end position="188"/>
    </location>
</feature>
<dbReference type="SUPFAM" id="SSF55469">
    <property type="entry name" value="FMN-dependent nitroreductase-like"/>
    <property type="match status" value="1"/>
</dbReference>
<dbReference type="RefSeq" id="WP_044484504.1">
    <property type="nucleotide sequence ID" value="NZ_KK328284.1"/>
</dbReference>
<dbReference type="Proteomes" id="UP000025947">
    <property type="component" value="Unassembled WGS sequence"/>
</dbReference>
<comment type="similarity">
    <text evidence="1">Belongs to the nitroreductase family.</text>
</comment>
<evidence type="ECO:0000256" key="1">
    <source>
        <dbReference type="ARBA" id="ARBA00007118"/>
    </source>
</evidence>
<keyword evidence="5" id="KW-1185">Reference proteome</keyword>
<protein>
    <recommendedName>
        <fullName evidence="3">Nitroreductase domain-containing protein</fullName>
    </recommendedName>
</protein>
<evidence type="ECO:0000313" key="4">
    <source>
        <dbReference type="EMBL" id="KBZ64309.1"/>
    </source>
</evidence>
<dbReference type="PANTHER" id="PTHR43673">
    <property type="entry name" value="NAD(P)H NITROREDUCTASE YDGI-RELATED"/>
    <property type="match status" value="1"/>
</dbReference>
<dbReference type="EMBL" id="JLXW01000005">
    <property type="protein sequence ID" value="KBZ64309.1"/>
    <property type="molecule type" value="Genomic_DNA"/>
</dbReference>
<comment type="caution">
    <text evidence="4">The sequence shown here is derived from an EMBL/GenBank/DDBJ whole genome shotgun (WGS) entry which is preliminary data.</text>
</comment>
<keyword evidence="2" id="KW-0560">Oxidoreductase</keyword>
<proteinExistence type="inferred from homology"/>
<name>A0A051U546_9MYCO</name>
<dbReference type="Pfam" id="PF00881">
    <property type="entry name" value="Nitroreductase"/>
    <property type="match status" value="1"/>
</dbReference>
<gene>
    <name evidence="4" type="ORF">K875_01694</name>
</gene>
<dbReference type="GO" id="GO:0016491">
    <property type="term" value="F:oxidoreductase activity"/>
    <property type="evidence" value="ECO:0007669"/>
    <property type="project" value="UniProtKB-KW"/>
</dbReference>